<proteinExistence type="predicted"/>
<gene>
    <name evidence="1" type="ORF">ED312_05735</name>
</gene>
<protein>
    <submittedName>
        <fullName evidence="1">Uncharacterized protein</fullName>
    </submittedName>
</protein>
<dbReference type="EMBL" id="RJTM01000029">
    <property type="protein sequence ID" value="RNL90677.1"/>
    <property type="molecule type" value="Genomic_DNA"/>
</dbReference>
<sequence>MYCLLAALVVIGGLFWVSRKDNSKTYDFSRTFTESPLVIKNRKVLKLRNEFHYIAGLTEKNIFLGDKAYSGKLFTTDYNLNNGQYKDLNVPDSTRIAWKAVKIFVNYPDVFLIEGITPTILRGSYSNPGQYNTYTQDNQPFHHPLPLSKNSFLARVYDTNTNSFILTKGLLDPISSLDSKYVLEQQNKNIFSSDGMLTYDPVTQKVVYTHFYHNELICFDTDLNPIYKGNTIDPISKAQLKMDTIQSENKMTLSAPPLYVNKQNNAYNGKLYVRSALVASNENKQAFKHNTVIDVYTLNNTEIAYQNSFYILSYKNEKLREFKVFNNHIISLQGNYLVIDQFNVKP</sequence>
<organism evidence="1 2">
    <name type="scientific">Sinomicrobium pectinilyticum</name>
    <dbReference type="NCBI Taxonomy" id="1084421"/>
    <lineage>
        <taxon>Bacteria</taxon>
        <taxon>Pseudomonadati</taxon>
        <taxon>Bacteroidota</taxon>
        <taxon>Flavobacteriia</taxon>
        <taxon>Flavobacteriales</taxon>
        <taxon>Flavobacteriaceae</taxon>
        <taxon>Sinomicrobium</taxon>
    </lineage>
</organism>
<dbReference type="Proteomes" id="UP000267469">
    <property type="component" value="Unassembled WGS sequence"/>
</dbReference>
<dbReference type="AlphaFoldDB" id="A0A3N0ESC6"/>
<keyword evidence="2" id="KW-1185">Reference proteome</keyword>
<accession>A0A3N0ESC6</accession>
<evidence type="ECO:0000313" key="2">
    <source>
        <dbReference type="Proteomes" id="UP000267469"/>
    </source>
</evidence>
<evidence type="ECO:0000313" key="1">
    <source>
        <dbReference type="EMBL" id="RNL90677.1"/>
    </source>
</evidence>
<reference evidence="1 2" key="1">
    <citation type="submission" date="2018-10" db="EMBL/GenBank/DDBJ databases">
        <title>Sinomicrobium pectinilyticum sp. nov., a pectinase-producing bacterium isolated from alkaline and saline soil, and emended description of the genus Sinomicrobium.</title>
        <authorList>
            <person name="Cheng B."/>
            <person name="Li C."/>
            <person name="Lai Q."/>
            <person name="Du M."/>
            <person name="Shao Z."/>
            <person name="Xu P."/>
            <person name="Yang C."/>
        </authorList>
    </citation>
    <scope>NUCLEOTIDE SEQUENCE [LARGE SCALE GENOMIC DNA]</scope>
    <source>
        <strain evidence="1 2">5DNS001</strain>
    </source>
</reference>
<comment type="caution">
    <text evidence="1">The sequence shown here is derived from an EMBL/GenBank/DDBJ whole genome shotgun (WGS) entry which is preliminary data.</text>
</comment>
<name>A0A3N0ESC6_SINP1</name>